<evidence type="ECO:0000256" key="2">
    <source>
        <dbReference type="ARBA" id="ARBA00022771"/>
    </source>
</evidence>
<dbReference type="FunFam" id="3.30.160.60:FF:000843">
    <property type="entry name" value="Potential zinc finger protein"/>
    <property type="match status" value="1"/>
</dbReference>
<feature type="compositionally biased region" description="Low complexity" evidence="5">
    <location>
        <begin position="108"/>
        <end position="117"/>
    </location>
</feature>
<sequence>MNFPPFGGHFSTAIPTIHQFAAKFTQENVTSTLCQTQDNNSRYTANGVPSFTQHHPPTQQQVLNSVKYQGNYVNQAVYGQQAGVRQEKRQNYEPQELAQEICTTMLQQSQQMQQQEKQNGDKSKQGTQDSERQSHQNHQSSHQQVQIQSSQHHSTNQNHSLNATSAMPSAWQSLATPGSTVADYLSHLPATTLPLSLHHFLKYSAESIKKESVQQLNIQNTEASVNLLHNNTINVNGLSANGLTGNVLSNGILRKKKKKKRPEKEKKPRPKPGEIRLTTALDGSTLYCCPECHMAYPEKELLEQHLVGHTLERRFVCDICGAGLKRKDHLTRHKQSHNPERPYVCTVCLKAFKRKEQLTLHFVIHSGEKRHVCTECGKGFYRKDHLRKHTRSHIARRVKAELSQQGRYPIAGFADTGRRSNTSGDQ</sequence>
<feature type="domain" description="C2H2-type" evidence="6">
    <location>
        <begin position="315"/>
        <end position="342"/>
    </location>
</feature>
<accession>A0AAV8YY23</accession>
<feature type="compositionally biased region" description="Basic and acidic residues" evidence="5">
    <location>
        <begin position="262"/>
        <end position="274"/>
    </location>
</feature>
<comment type="caution">
    <text evidence="7">The sequence shown here is derived from an EMBL/GenBank/DDBJ whole genome shotgun (WGS) entry which is preliminary data.</text>
</comment>
<dbReference type="SMART" id="SM00355">
    <property type="entry name" value="ZnF_C2H2"/>
    <property type="match status" value="4"/>
</dbReference>
<dbReference type="EMBL" id="JAPWTK010000028">
    <property type="protein sequence ID" value="KAJ8956698.1"/>
    <property type="molecule type" value="Genomic_DNA"/>
</dbReference>
<dbReference type="Gene3D" id="3.30.160.60">
    <property type="entry name" value="Classic Zinc Finger"/>
    <property type="match status" value="3"/>
</dbReference>
<feature type="domain" description="C2H2-type" evidence="6">
    <location>
        <begin position="343"/>
        <end position="370"/>
    </location>
</feature>
<evidence type="ECO:0000313" key="7">
    <source>
        <dbReference type="EMBL" id="KAJ8956698.1"/>
    </source>
</evidence>
<dbReference type="PANTHER" id="PTHR23235">
    <property type="entry name" value="KRUEPPEL-LIKE TRANSCRIPTION FACTOR"/>
    <property type="match status" value="1"/>
</dbReference>
<evidence type="ECO:0000256" key="1">
    <source>
        <dbReference type="ARBA" id="ARBA00022723"/>
    </source>
</evidence>
<keyword evidence="2 4" id="KW-0863">Zinc-finger</keyword>
<dbReference type="AlphaFoldDB" id="A0AAV8YY23"/>
<evidence type="ECO:0000313" key="8">
    <source>
        <dbReference type="Proteomes" id="UP001162162"/>
    </source>
</evidence>
<evidence type="ECO:0000256" key="5">
    <source>
        <dbReference type="SAM" id="MobiDB-lite"/>
    </source>
</evidence>
<keyword evidence="8" id="KW-1185">Reference proteome</keyword>
<dbReference type="Proteomes" id="UP001162162">
    <property type="component" value="Unassembled WGS sequence"/>
</dbReference>
<dbReference type="PROSITE" id="PS00028">
    <property type="entry name" value="ZINC_FINGER_C2H2_1"/>
    <property type="match status" value="4"/>
</dbReference>
<dbReference type="GO" id="GO:0000981">
    <property type="term" value="F:DNA-binding transcription factor activity, RNA polymerase II-specific"/>
    <property type="evidence" value="ECO:0007669"/>
    <property type="project" value="TreeGrafter"/>
</dbReference>
<dbReference type="GO" id="GO:0000978">
    <property type="term" value="F:RNA polymerase II cis-regulatory region sequence-specific DNA binding"/>
    <property type="evidence" value="ECO:0007669"/>
    <property type="project" value="TreeGrafter"/>
</dbReference>
<proteinExistence type="predicted"/>
<dbReference type="SUPFAM" id="SSF57667">
    <property type="entry name" value="beta-beta-alpha zinc fingers"/>
    <property type="match status" value="2"/>
</dbReference>
<keyword evidence="1" id="KW-0479">Metal-binding</keyword>
<feature type="domain" description="C2H2-type" evidence="6">
    <location>
        <begin position="371"/>
        <end position="398"/>
    </location>
</feature>
<feature type="compositionally biased region" description="Basic and acidic residues" evidence="5">
    <location>
        <begin position="118"/>
        <end position="134"/>
    </location>
</feature>
<dbReference type="PANTHER" id="PTHR23235:SF165">
    <property type="entry name" value="TRANSCRIPTION FACTOR BTD"/>
    <property type="match status" value="1"/>
</dbReference>
<dbReference type="GO" id="GO:0008270">
    <property type="term" value="F:zinc ion binding"/>
    <property type="evidence" value="ECO:0007669"/>
    <property type="project" value="UniProtKB-KW"/>
</dbReference>
<dbReference type="Pfam" id="PF00096">
    <property type="entry name" value="zf-C2H2"/>
    <property type="match status" value="3"/>
</dbReference>
<dbReference type="FunFam" id="3.30.160.60:FF:001269">
    <property type="entry name" value="Zinc finger protein"/>
    <property type="match status" value="1"/>
</dbReference>
<keyword evidence="3" id="KW-0862">Zinc</keyword>
<organism evidence="7 8">
    <name type="scientific">Aromia moschata</name>
    <dbReference type="NCBI Taxonomy" id="1265417"/>
    <lineage>
        <taxon>Eukaryota</taxon>
        <taxon>Metazoa</taxon>
        <taxon>Ecdysozoa</taxon>
        <taxon>Arthropoda</taxon>
        <taxon>Hexapoda</taxon>
        <taxon>Insecta</taxon>
        <taxon>Pterygota</taxon>
        <taxon>Neoptera</taxon>
        <taxon>Endopterygota</taxon>
        <taxon>Coleoptera</taxon>
        <taxon>Polyphaga</taxon>
        <taxon>Cucujiformia</taxon>
        <taxon>Chrysomeloidea</taxon>
        <taxon>Cerambycidae</taxon>
        <taxon>Cerambycinae</taxon>
        <taxon>Callichromatini</taxon>
        <taxon>Aromia</taxon>
    </lineage>
</organism>
<dbReference type="InterPro" id="IPR036236">
    <property type="entry name" value="Znf_C2H2_sf"/>
</dbReference>
<evidence type="ECO:0000259" key="6">
    <source>
        <dbReference type="PROSITE" id="PS50157"/>
    </source>
</evidence>
<feature type="compositionally biased region" description="Low complexity" evidence="5">
    <location>
        <begin position="136"/>
        <end position="161"/>
    </location>
</feature>
<evidence type="ECO:0000256" key="3">
    <source>
        <dbReference type="ARBA" id="ARBA00022833"/>
    </source>
</evidence>
<evidence type="ECO:0000256" key="4">
    <source>
        <dbReference type="PROSITE-ProRule" id="PRU00042"/>
    </source>
</evidence>
<dbReference type="PROSITE" id="PS50157">
    <property type="entry name" value="ZINC_FINGER_C2H2_2"/>
    <property type="match status" value="4"/>
</dbReference>
<feature type="region of interest" description="Disordered" evidence="5">
    <location>
        <begin position="108"/>
        <end position="161"/>
    </location>
</feature>
<dbReference type="InterPro" id="IPR013087">
    <property type="entry name" value="Znf_C2H2_type"/>
</dbReference>
<feature type="domain" description="C2H2-type" evidence="6">
    <location>
        <begin position="287"/>
        <end position="314"/>
    </location>
</feature>
<reference evidence="7" key="1">
    <citation type="journal article" date="2023" name="Insect Mol. Biol.">
        <title>Genome sequencing provides insights into the evolution of gene families encoding plant cell wall-degrading enzymes in longhorned beetles.</title>
        <authorList>
            <person name="Shin N.R."/>
            <person name="Okamura Y."/>
            <person name="Kirsch R."/>
            <person name="Pauchet Y."/>
        </authorList>
    </citation>
    <scope>NUCLEOTIDE SEQUENCE</scope>
    <source>
        <strain evidence="7">AMC_N1</strain>
    </source>
</reference>
<name>A0AAV8YY23_9CUCU</name>
<protein>
    <recommendedName>
        <fullName evidence="6">C2H2-type domain-containing protein</fullName>
    </recommendedName>
</protein>
<feature type="region of interest" description="Disordered" evidence="5">
    <location>
        <begin position="249"/>
        <end position="276"/>
    </location>
</feature>
<gene>
    <name evidence="7" type="ORF">NQ318_014053</name>
</gene>